<keyword evidence="5" id="KW-1185">Reference proteome</keyword>
<feature type="compositionally biased region" description="Low complexity" evidence="1">
    <location>
        <begin position="137"/>
        <end position="163"/>
    </location>
</feature>
<dbReference type="OrthoDB" id="1919226at2759"/>
<evidence type="ECO:0000256" key="1">
    <source>
        <dbReference type="SAM" id="MobiDB-lite"/>
    </source>
</evidence>
<evidence type="ECO:0000259" key="2">
    <source>
        <dbReference type="Pfam" id="PF04782"/>
    </source>
</evidence>
<feature type="domain" description="DUF630" evidence="3">
    <location>
        <begin position="1"/>
        <end position="56"/>
    </location>
</feature>
<dbReference type="PANTHER" id="PTHR21450">
    <property type="entry name" value="PROTEIN ALTERED PHOSPHATE STARVATION RESPONSE 1"/>
    <property type="match status" value="1"/>
</dbReference>
<evidence type="ECO:0008006" key="6">
    <source>
        <dbReference type="Google" id="ProtNLM"/>
    </source>
</evidence>
<dbReference type="Pfam" id="PF04782">
    <property type="entry name" value="DUF632"/>
    <property type="match status" value="1"/>
</dbReference>
<accession>A0A087GWW8</accession>
<dbReference type="PANTHER" id="PTHR21450:SF23">
    <property type="entry name" value="PROTEIN ALTERED PHOSPHATE STARVATION RESPONSE 1"/>
    <property type="match status" value="1"/>
</dbReference>
<dbReference type="Proteomes" id="UP000029120">
    <property type="component" value="Chromosome 5"/>
</dbReference>
<dbReference type="InterPro" id="IPR006868">
    <property type="entry name" value="DUF630"/>
</dbReference>
<protein>
    <recommendedName>
        <fullName evidence="6">DUF632 domain-containing protein</fullName>
    </recommendedName>
</protein>
<dbReference type="EMBL" id="CM002873">
    <property type="protein sequence ID" value="KFK34370.1"/>
    <property type="molecule type" value="Genomic_DNA"/>
</dbReference>
<feature type="compositionally biased region" description="Low complexity" evidence="1">
    <location>
        <begin position="86"/>
        <end position="100"/>
    </location>
</feature>
<gene>
    <name evidence="4" type="ordered locus">AALP_Aa5g136500</name>
</gene>
<reference evidence="5" key="1">
    <citation type="journal article" date="2015" name="Nat. Plants">
        <title>Genome expansion of Arabis alpina linked with retrotransposition and reduced symmetric DNA methylation.</title>
        <authorList>
            <person name="Willing E.M."/>
            <person name="Rawat V."/>
            <person name="Mandakova T."/>
            <person name="Maumus F."/>
            <person name="James G.V."/>
            <person name="Nordstroem K.J."/>
            <person name="Becker C."/>
            <person name="Warthmann N."/>
            <person name="Chica C."/>
            <person name="Szarzynska B."/>
            <person name="Zytnicki M."/>
            <person name="Albani M.C."/>
            <person name="Kiefer C."/>
            <person name="Bergonzi S."/>
            <person name="Castaings L."/>
            <person name="Mateos J.L."/>
            <person name="Berns M.C."/>
            <person name="Bujdoso N."/>
            <person name="Piofczyk T."/>
            <person name="de Lorenzo L."/>
            <person name="Barrero-Sicilia C."/>
            <person name="Mateos I."/>
            <person name="Piednoel M."/>
            <person name="Hagmann J."/>
            <person name="Chen-Min-Tao R."/>
            <person name="Iglesias-Fernandez R."/>
            <person name="Schuster S.C."/>
            <person name="Alonso-Blanco C."/>
            <person name="Roudier F."/>
            <person name="Carbonero P."/>
            <person name="Paz-Ares J."/>
            <person name="Davis S.J."/>
            <person name="Pecinka A."/>
            <person name="Quesneville H."/>
            <person name="Colot V."/>
            <person name="Lysak M.A."/>
            <person name="Weigel D."/>
            <person name="Coupland G."/>
            <person name="Schneeberger K."/>
        </authorList>
    </citation>
    <scope>NUCLEOTIDE SEQUENCE [LARGE SCALE GENOMIC DNA]</scope>
    <source>
        <strain evidence="5">cv. Pajares</strain>
    </source>
</reference>
<dbReference type="eggNOG" id="ENOG502QQXC">
    <property type="taxonomic scope" value="Eukaryota"/>
</dbReference>
<feature type="compositionally biased region" description="Pro residues" evidence="1">
    <location>
        <begin position="69"/>
        <end position="85"/>
    </location>
</feature>
<feature type="compositionally biased region" description="Acidic residues" evidence="1">
    <location>
        <begin position="127"/>
        <end position="136"/>
    </location>
</feature>
<dbReference type="OMA" id="QWHLAFC"/>
<feature type="compositionally biased region" description="Pro residues" evidence="1">
    <location>
        <begin position="101"/>
        <end position="110"/>
    </location>
</feature>
<sequence length="628" mass="70467">MGCCQSRIDRKEIVSRCKARKRYLKNLVKARQTLSVSHALYLRSLRATGSSLLHFSSIETPLHLHHHNLPPPPPPPPRPHPPPLSPTSSTTWTSTTTSSVLPPPPPPPPSSTWDFWDPFVPPPPSSSEEEEWEEETTTTATASGTATASATTAPTTATPQASSVVSGFSKDTMTTTTTGSELAVVVSRNSKDLMEIIKEVDEYFIKAADSGAPLSSLLEVSTSINDTAFKGGKMYSNYECNMNPTSFWTRGFAPKSNEYRNAGVVVGGGGNCIVGSHSSTVDRLYAWEKKLFQEVKNAESIKIEHEKKVEHVRRLEMKRAEYVKTEKAKKDVEKLESQLTVSSQAIQSASNEIIKLRETELYPQLVELVKGLMCMWRSMYESHQVQTHIVQQLKYLNTIPSTEPTSELHRQSTLQLELEIQQWHHSFCNLVKAQREYIQALTGWLRLSLFQFSNNPLVRSSYESKIYSFCEEWHLAVDRIPDKVASEGIKSFLTAVHGIVAQQADEHKQKKKSESMLKGFEKKSAALRALESKYSPYSVPESRKKNPVIEKRAKVEMLKGKAEEEKSKHEKSVSVTRAMTLNNLQMGFPHVFQAMVGFSSVCMQAFESVFNQAKCMGEEQEEVKRLLP</sequence>
<name>A0A087GWW8_ARAAL</name>
<feature type="domain" description="DUF632" evidence="2">
    <location>
        <begin position="193"/>
        <end position="497"/>
    </location>
</feature>
<evidence type="ECO:0000313" key="5">
    <source>
        <dbReference type="Proteomes" id="UP000029120"/>
    </source>
</evidence>
<evidence type="ECO:0000259" key="3">
    <source>
        <dbReference type="Pfam" id="PF04783"/>
    </source>
</evidence>
<proteinExistence type="predicted"/>
<dbReference type="Pfam" id="PF04783">
    <property type="entry name" value="DUF630"/>
    <property type="match status" value="1"/>
</dbReference>
<feature type="region of interest" description="Disordered" evidence="1">
    <location>
        <begin position="64"/>
        <end position="166"/>
    </location>
</feature>
<dbReference type="Gramene" id="KFK34370">
    <property type="protein sequence ID" value="KFK34370"/>
    <property type="gene ID" value="AALP_AA5G136500"/>
</dbReference>
<organism evidence="4 5">
    <name type="scientific">Arabis alpina</name>
    <name type="common">Alpine rock-cress</name>
    <dbReference type="NCBI Taxonomy" id="50452"/>
    <lineage>
        <taxon>Eukaryota</taxon>
        <taxon>Viridiplantae</taxon>
        <taxon>Streptophyta</taxon>
        <taxon>Embryophyta</taxon>
        <taxon>Tracheophyta</taxon>
        <taxon>Spermatophyta</taxon>
        <taxon>Magnoliopsida</taxon>
        <taxon>eudicotyledons</taxon>
        <taxon>Gunneridae</taxon>
        <taxon>Pentapetalae</taxon>
        <taxon>rosids</taxon>
        <taxon>malvids</taxon>
        <taxon>Brassicales</taxon>
        <taxon>Brassicaceae</taxon>
        <taxon>Arabideae</taxon>
        <taxon>Arabis</taxon>
    </lineage>
</organism>
<dbReference type="InterPro" id="IPR006867">
    <property type="entry name" value="DUF632"/>
</dbReference>
<dbReference type="AlphaFoldDB" id="A0A087GWW8"/>
<evidence type="ECO:0000313" key="4">
    <source>
        <dbReference type="EMBL" id="KFK34370.1"/>
    </source>
</evidence>